<dbReference type="PANTHER" id="PTHR23098">
    <property type="entry name" value="AGAP001331-PA-RELATED"/>
    <property type="match status" value="1"/>
</dbReference>
<feature type="domain" description="Myb/SANT-like DNA-binding" evidence="2">
    <location>
        <begin position="13"/>
        <end position="88"/>
    </location>
</feature>
<dbReference type="AlphaFoldDB" id="A0A6J8DJ89"/>
<dbReference type="PANTHER" id="PTHR23098:SF16">
    <property type="entry name" value="REGULATORY PROTEIN ZESTE"/>
    <property type="match status" value="1"/>
</dbReference>
<evidence type="ECO:0000313" key="4">
    <source>
        <dbReference type="Proteomes" id="UP000507470"/>
    </source>
</evidence>
<accession>A0A6J8DJ89</accession>
<dbReference type="InterPro" id="IPR028002">
    <property type="entry name" value="Myb_DNA-bind_5"/>
</dbReference>
<dbReference type="Proteomes" id="UP000507470">
    <property type="component" value="Unassembled WGS sequence"/>
</dbReference>
<feature type="compositionally biased region" description="Basic and acidic residues" evidence="1">
    <location>
        <begin position="417"/>
        <end position="428"/>
    </location>
</feature>
<evidence type="ECO:0000313" key="3">
    <source>
        <dbReference type="EMBL" id="CAC5407050.1"/>
    </source>
</evidence>
<feature type="compositionally biased region" description="Low complexity" evidence="1">
    <location>
        <begin position="400"/>
        <end position="415"/>
    </location>
</feature>
<sequence>MNSTEVLIPTGKATRWTKEEINILINLVTENIDVIKGKFSPTLTSNNKHKCWESNVESINATNIDKRSLPQVEKKWIDLQSEARKKEAKRRRDSTQTGGGPASLENGNNDLKIISVISDAAISGLQTGYDSLVKWLGSGTALSFEESVSAISVNLGVGWCLVHYVEGVKMFSIRSNVFTQYLSVHFQLLFTMIDVLPKFHIVTLLRHWSDRIRHISKEEKYLCNVQDRINEKDQELIQLYACSTDVSGGLLTPKQKLTNDCSDNLNKKKRRMSSKFIVQPLNGEISRPKKRDDTVNEDIEKYLKDSDIGDDALPLLHSLKLSWNLNKDPIPTAEDNLLQAAYIVLYTVPMAIEHFIDREMTQYGLELYSFADIDDDDLDKVLGDSCWLPKEQRPERANCVNSVDSNDSVDISSGSEVEVRSSDEVKEVKEHNQCSDEVKCARPKPGAKNT</sequence>
<organism evidence="3 4">
    <name type="scientific">Mytilus coruscus</name>
    <name type="common">Sea mussel</name>
    <dbReference type="NCBI Taxonomy" id="42192"/>
    <lineage>
        <taxon>Eukaryota</taxon>
        <taxon>Metazoa</taxon>
        <taxon>Spiralia</taxon>
        <taxon>Lophotrochozoa</taxon>
        <taxon>Mollusca</taxon>
        <taxon>Bivalvia</taxon>
        <taxon>Autobranchia</taxon>
        <taxon>Pteriomorphia</taxon>
        <taxon>Mytilida</taxon>
        <taxon>Mytiloidea</taxon>
        <taxon>Mytilidae</taxon>
        <taxon>Mytilinae</taxon>
        <taxon>Mytilus</taxon>
    </lineage>
</organism>
<evidence type="ECO:0000259" key="2">
    <source>
        <dbReference type="Pfam" id="PF13873"/>
    </source>
</evidence>
<feature type="region of interest" description="Disordered" evidence="1">
    <location>
        <begin position="400"/>
        <end position="428"/>
    </location>
</feature>
<evidence type="ECO:0000256" key="1">
    <source>
        <dbReference type="SAM" id="MobiDB-lite"/>
    </source>
</evidence>
<proteinExistence type="predicted"/>
<reference evidence="3 4" key="1">
    <citation type="submission" date="2020-06" db="EMBL/GenBank/DDBJ databases">
        <authorList>
            <person name="Li R."/>
            <person name="Bekaert M."/>
        </authorList>
    </citation>
    <scope>NUCLEOTIDE SEQUENCE [LARGE SCALE GENOMIC DNA]</scope>
    <source>
        <strain evidence="4">wild</strain>
    </source>
</reference>
<gene>
    <name evidence="3" type="ORF">MCOR_40562</name>
</gene>
<name>A0A6J8DJ89_MYTCO</name>
<protein>
    <recommendedName>
        <fullName evidence="2">Myb/SANT-like DNA-binding domain-containing protein</fullName>
    </recommendedName>
</protein>
<dbReference type="OrthoDB" id="6147913at2759"/>
<dbReference type="EMBL" id="CACVKT020007317">
    <property type="protein sequence ID" value="CAC5407050.1"/>
    <property type="molecule type" value="Genomic_DNA"/>
</dbReference>
<dbReference type="GO" id="GO:0005634">
    <property type="term" value="C:nucleus"/>
    <property type="evidence" value="ECO:0007669"/>
    <property type="project" value="TreeGrafter"/>
</dbReference>
<feature type="region of interest" description="Disordered" evidence="1">
    <location>
        <begin position="83"/>
        <end position="106"/>
    </location>
</feature>
<keyword evidence="4" id="KW-1185">Reference proteome</keyword>
<dbReference type="Pfam" id="PF13873">
    <property type="entry name" value="Myb_DNA-bind_5"/>
    <property type="match status" value="1"/>
</dbReference>